<dbReference type="GO" id="GO:0070402">
    <property type="term" value="F:NADPH binding"/>
    <property type="evidence" value="ECO:0007669"/>
    <property type="project" value="TreeGrafter"/>
</dbReference>
<dbReference type="Pfam" id="PF13602">
    <property type="entry name" value="ADH_zinc_N_2"/>
    <property type="match status" value="1"/>
</dbReference>
<organism evidence="4 5">
    <name type="scientific">Glacieibacterium frigidum</name>
    <dbReference type="NCBI Taxonomy" id="2593303"/>
    <lineage>
        <taxon>Bacteria</taxon>
        <taxon>Pseudomonadati</taxon>
        <taxon>Pseudomonadota</taxon>
        <taxon>Alphaproteobacteria</taxon>
        <taxon>Sphingomonadales</taxon>
        <taxon>Sphingosinicellaceae</taxon>
        <taxon>Glacieibacterium</taxon>
    </lineage>
</organism>
<gene>
    <name evidence="4" type="ORF">FMM06_04580</name>
</gene>
<keyword evidence="5" id="KW-1185">Reference proteome</keyword>
<dbReference type="GO" id="GO:0016651">
    <property type="term" value="F:oxidoreductase activity, acting on NAD(P)H"/>
    <property type="evidence" value="ECO:0007669"/>
    <property type="project" value="TreeGrafter"/>
</dbReference>
<accession>A0A552UGV1</accession>
<comment type="caution">
    <text evidence="4">The sequence shown here is derived from an EMBL/GenBank/DDBJ whole genome shotgun (WGS) entry which is preliminary data.</text>
</comment>
<dbReference type="AlphaFoldDB" id="A0A552UGV1"/>
<evidence type="ECO:0000313" key="5">
    <source>
        <dbReference type="Proteomes" id="UP000317894"/>
    </source>
</evidence>
<protein>
    <submittedName>
        <fullName evidence="4">Zinc-binding dehydrogenase</fullName>
    </submittedName>
</protein>
<dbReference type="Pfam" id="PF08240">
    <property type="entry name" value="ADH_N"/>
    <property type="match status" value="1"/>
</dbReference>
<dbReference type="InterPro" id="IPR020843">
    <property type="entry name" value="ER"/>
</dbReference>
<feature type="domain" description="Enoyl reductase (ER)" evidence="3">
    <location>
        <begin position="12"/>
        <end position="332"/>
    </location>
</feature>
<proteinExistence type="predicted"/>
<dbReference type="SUPFAM" id="SSF51735">
    <property type="entry name" value="NAD(P)-binding Rossmann-fold domains"/>
    <property type="match status" value="1"/>
</dbReference>
<dbReference type="Gene3D" id="3.40.50.720">
    <property type="entry name" value="NAD(P)-binding Rossmann-like Domain"/>
    <property type="match status" value="1"/>
</dbReference>
<dbReference type="InterPro" id="IPR011032">
    <property type="entry name" value="GroES-like_sf"/>
</dbReference>
<evidence type="ECO:0000313" key="4">
    <source>
        <dbReference type="EMBL" id="TRW17445.1"/>
    </source>
</evidence>
<dbReference type="Proteomes" id="UP000317894">
    <property type="component" value="Unassembled WGS sequence"/>
</dbReference>
<dbReference type="PANTHER" id="PTHR48106">
    <property type="entry name" value="QUINONE OXIDOREDUCTASE PIG3-RELATED"/>
    <property type="match status" value="1"/>
</dbReference>
<keyword evidence="2" id="KW-0560">Oxidoreductase</keyword>
<sequence length="336" mass="34640">MQNRAAIVRKTGGPERIEVVDVPMPMPGPGEVLVAVEATGIAFADVVMRMGVYPGVTVPFTPGYEVVGRVIGGEGFAEGTRIAALTVTGGAARFAVVRAADCVAVPGGVSSAQAAALVLNGLTAFQMLTRCVAQPSVEKMLVWGAAGGVGSILLALGRHFGIDTYGVASGSRRDFVRDHGATPIDRGGDVAAQVRAASGGGVDAVFDGVGGPNVRISEAALRDGGALVMFGFQGALGGSERLNPLRAAKAMLTSPRRSAQAQFMTGKGLRGYLITQWQTAHPNFYRDDLAEVLRLAAEARIVPAIAAELPLDRIADGHRMIGAGTAQGKIVICPQQ</sequence>
<dbReference type="InterPro" id="IPR013154">
    <property type="entry name" value="ADH-like_N"/>
</dbReference>
<name>A0A552UGV1_9SPHN</name>
<dbReference type="EMBL" id="VJWA01000001">
    <property type="protein sequence ID" value="TRW17445.1"/>
    <property type="molecule type" value="Genomic_DNA"/>
</dbReference>
<dbReference type="RefSeq" id="WP_143554990.1">
    <property type="nucleotide sequence ID" value="NZ_VJWA01000001.1"/>
</dbReference>
<evidence type="ECO:0000256" key="2">
    <source>
        <dbReference type="ARBA" id="ARBA00023002"/>
    </source>
</evidence>
<dbReference type="SMART" id="SM00829">
    <property type="entry name" value="PKS_ER"/>
    <property type="match status" value="1"/>
</dbReference>
<evidence type="ECO:0000256" key="1">
    <source>
        <dbReference type="ARBA" id="ARBA00022857"/>
    </source>
</evidence>
<dbReference type="OrthoDB" id="9792321at2"/>
<evidence type="ECO:0000259" key="3">
    <source>
        <dbReference type="SMART" id="SM00829"/>
    </source>
</evidence>
<dbReference type="InterPro" id="IPR036291">
    <property type="entry name" value="NAD(P)-bd_dom_sf"/>
</dbReference>
<keyword evidence="1" id="KW-0521">NADP</keyword>
<dbReference type="SUPFAM" id="SSF50129">
    <property type="entry name" value="GroES-like"/>
    <property type="match status" value="1"/>
</dbReference>
<dbReference type="Gene3D" id="3.90.180.10">
    <property type="entry name" value="Medium-chain alcohol dehydrogenases, catalytic domain"/>
    <property type="match status" value="1"/>
</dbReference>
<reference evidence="4 5" key="1">
    <citation type="submission" date="2019-07" db="EMBL/GenBank/DDBJ databases">
        <title>Novel species isolated from glacier.</title>
        <authorList>
            <person name="Liu Q."/>
            <person name="Xin Y.-H."/>
        </authorList>
    </citation>
    <scope>NUCLEOTIDE SEQUENCE [LARGE SCALE GENOMIC DNA]</scope>
    <source>
        <strain evidence="4 5">LB1R16</strain>
    </source>
</reference>